<evidence type="ECO:0000313" key="1">
    <source>
        <dbReference type="EMBL" id="SQF40382.1"/>
    </source>
</evidence>
<dbReference type="AlphaFoldDB" id="A0A2X3Y0R2"/>
<sequence>MVENKLKQINIRVTEDEKERIAAKAEESGAKISDYIRNKLLNDSAEASSQFYQMRYDYIQKLYAQVTEHSKQQQKTIDQLFAMLEAEREKNQSLLENQPKAKRSFFKSWGAKFKKPKKTD</sequence>
<dbReference type="STRING" id="1123303.GCA_000372425_00478"/>
<keyword evidence="2" id="KW-1185">Reference proteome</keyword>
<dbReference type="EMBL" id="LS483343">
    <property type="protein sequence ID" value="SQF40382.1"/>
    <property type="molecule type" value="Genomic_DNA"/>
</dbReference>
<dbReference type="InterPro" id="IPR053842">
    <property type="entry name" value="NikA-like"/>
</dbReference>
<evidence type="ECO:0000313" key="2">
    <source>
        <dbReference type="Proteomes" id="UP000249495"/>
    </source>
</evidence>
<dbReference type="Pfam" id="PF21983">
    <property type="entry name" value="NikA-like"/>
    <property type="match status" value="1"/>
</dbReference>
<name>A0A2X3Y0R2_9STRE</name>
<accession>A0A2X3Y0R2</accession>
<dbReference type="Gene3D" id="1.10.1220.10">
    <property type="entry name" value="Met repressor-like"/>
    <property type="match status" value="1"/>
</dbReference>
<dbReference type="KEGG" id="sfer:NCTC12278_00950"/>
<dbReference type="RefSeq" id="WP_018029806.1">
    <property type="nucleotide sequence ID" value="NZ_CAMCCF010000001.1"/>
</dbReference>
<reference evidence="1 2" key="1">
    <citation type="submission" date="2018-06" db="EMBL/GenBank/DDBJ databases">
        <authorList>
            <consortium name="Pathogen Informatics"/>
            <person name="Doyle S."/>
        </authorList>
    </citation>
    <scope>NUCLEOTIDE SEQUENCE [LARGE SCALE GENOMIC DNA]</scope>
    <source>
        <strain evidence="1 2">NCTC12278</strain>
    </source>
</reference>
<organism evidence="1 2">
    <name type="scientific">Streptococcus ferus</name>
    <dbReference type="NCBI Taxonomy" id="1345"/>
    <lineage>
        <taxon>Bacteria</taxon>
        <taxon>Bacillati</taxon>
        <taxon>Bacillota</taxon>
        <taxon>Bacilli</taxon>
        <taxon>Lactobacillales</taxon>
        <taxon>Streptococcaceae</taxon>
        <taxon>Streptococcus</taxon>
    </lineage>
</organism>
<dbReference type="Proteomes" id="UP000249495">
    <property type="component" value="Chromosome 1"/>
</dbReference>
<dbReference type="InterPro" id="IPR013321">
    <property type="entry name" value="Arc_rbn_hlx_hlx"/>
</dbReference>
<dbReference type="GO" id="GO:0006355">
    <property type="term" value="P:regulation of DNA-templated transcription"/>
    <property type="evidence" value="ECO:0007669"/>
    <property type="project" value="InterPro"/>
</dbReference>
<gene>
    <name evidence="1" type="ORF">NCTC12278_00950</name>
</gene>
<protein>
    <submittedName>
        <fullName evidence="1">Uncharacterized protein</fullName>
    </submittedName>
</protein>
<proteinExistence type="predicted"/>